<keyword evidence="4" id="KW-0863">Zinc-finger</keyword>
<dbReference type="EMBL" id="KL250836">
    <property type="protein sequence ID" value="KGB37012.1"/>
    <property type="molecule type" value="Genomic_DNA"/>
</dbReference>
<evidence type="ECO:0000256" key="3">
    <source>
        <dbReference type="ARBA" id="ARBA00022737"/>
    </source>
</evidence>
<evidence type="ECO:0000256" key="2">
    <source>
        <dbReference type="ARBA" id="ARBA00022723"/>
    </source>
</evidence>
<dbReference type="SUPFAM" id="SSF57667">
    <property type="entry name" value="beta-beta-alpha zinc fingers"/>
    <property type="match status" value="2"/>
</dbReference>
<evidence type="ECO:0000256" key="9">
    <source>
        <dbReference type="ARBA" id="ARBA00023242"/>
    </source>
</evidence>
<comment type="subcellular location">
    <subcellularLocation>
        <location evidence="1">Nucleus</location>
    </subcellularLocation>
</comment>
<evidence type="ECO:0000313" key="10">
    <source>
        <dbReference type="EMBL" id="KGB37012.1"/>
    </source>
</evidence>
<evidence type="ECO:0000256" key="5">
    <source>
        <dbReference type="ARBA" id="ARBA00022833"/>
    </source>
</evidence>
<proteinExistence type="predicted"/>
<keyword evidence="3" id="KW-0677">Repeat</keyword>
<dbReference type="OrthoDB" id="7788172at2759"/>
<dbReference type="AlphaFoldDB" id="A0A094ZS60"/>
<keyword evidence="6" id="KW-0805">Transcription regulation</keyword>
<dbReference type="InterPro" id="IPR036236">
    <property type="entry name" value="Znf_C2H2_sf"/>
</dbReference>
<keyword evidence="9" id="KW-0539">Nucleus</keyword>
<evidence type="ECO:0000256" key="7">
    <source>
        <dbReference type="ARBA" id="ARBA00023125"/>
    </source>
</evidence>
<evidence type="ECO:0000256" key="8">
    <source>
        <dbReference type="ARBA" id="ARBA00023163"/>
    </source>
</evidence>
<reference evidence="10" key="1">
    <citation type="journal article" date="2012" name="Nat. Genet.">
        <title>Whole-genome sequence of Schistosoma haematobium.</title>
        <authorList>
            <person name="Young N.D."/>
            <person name="Jex A.R."/>
            <person name="Li B."/>
            <person name="Liu S."/>
            <person name="Yang L."/>
            <person name="Xiong Z."/>
            <person name="Li Y."/>
            <person name="Cantacessi C."/>
            <person name="Hall R.S."/>
            <person name="Xu X."/>
            <person name="Chen F."/>
            <person name="Wu X."/>
            <person name="Zerlotini A."/>
            <person name="Oliveira G."/>
            <person name="Hofmann A."/>
            <person name="Zhang G."/>
            <person name="Fang X."/>
            <person name="Kang Y."/>
            <person name="Campbell B.E."/>
            <person name="Loukas A."/>
            <person name="Ranganathan S."/>
            <person name="Rollinson D."/>
            <person name="Rinaldi G."/>
            <person name="Brindley P.J."/>
            <person name="Yang H."/>
            <person name="Wang J."/>
            <person name="Wang J."/>
            <person name="Gasser R.B."/>
        </authorList>
    </citation>
    <scope>NUCLEOTIDE SEQUENCE [LARGE SCALE GENOMIC DNA]</scope>
</reference>
<dbReference type="PROSITE" id="PS50157">
    <property type="entry name" value="ZINC_FINGER_C2H2_2"/>
    <property type="match status" value="3"/>
</dbReference>
<dbReference type="Pfam" id="PF00096">
    <property type="entry name" value="zf-C2H2"/>
    <property type="match status" value="1"/>
</dbReference>
<protein>
    <submittedName>
        <fullName evidence="10">Zinc finger protein 407</fullName>
    </submittedName>
</protein>
<name>A0A094ZS60_SCHHA</name>
<organism evidence="10">
    <name type="scientific">Schistosoma haematobium</name>
    <name type="common">Blood fluke</name>
    <dbReference type="NCBI Taxonomy" id="6185"/>
    <lineage>
        <taxon>Eukaryota</taxon>
        <taxon>Metazoa</taxon>
        <taxon>Spiralia</taxon>
        <taxon>Lophotrochozoa</taxon>
        <taxon>Platyhelminthes</taxon>
        <taxon>Trematoda</taxon>
        <taxon>Digenea</taxon>
        <taxon>Strigeidida</taxon>
        <taxon>Schistosomatoidea</taxon>
        <taxon>Schistosomatidae</taxon>
        <taxon>Schistosoma</taxon>
    </lineage>
</organism>
<dbReference type="STRING" id="6185.A0A094ZS60"/>
<evidence type="ECO:0000256" key="4">
    <source>
        <dbReference type="ARBA" id="ARBA00022771"/>
    </source>
</evidence>
<sequence>MVHSISYEFEDQTDRPICQRCSKSFKSHLTLKHHTEVCSNRNSEPRFCCEVCRKKFRTDIQYTRHIYYTHSQRTFLCKEKSCGRAFLSNSHLIAHMTTHTSDRPYSCPVQGCSYQARTVGRLAQHKIIHGQGRRFSCDYCEYSATTSSNLRRHARIHAGARPYLCPHCPHRTSELDALKKHVLDSGRHPGLPLYVCPWCRSESSTVCVGFNASSLAWRHLLSEHSSEIMKPETLSRIGRVSEKSLSERDVTRLLSIYCPEIDSTQPPENTAVRQPSVASRRKNQKVETLGRPYFSGENELTIIETKESNSSGNINPVEEDKIRSSPTPINYQKNDANDDLSFYNLIQIGSGAIWSRNTAQYTTCLALWDFEERLFHVYSAIGSSLKESPTTTSR</sequence>
<evidence type="ECO:0000256" key="1">
    <source>
        <dbReference type="ARBA" id="ARBA00004123"/>
    </source>
</evidence>
<dbReference type="GO" id="GO:0003677">
    <property type="term" value="F:DNA binding"/>
    <property type="evidence" value="ECO:0007669"/>
    <property type="project" value="UniProtKB-KW"/>
</dbReference>
<dbReference type="Gene3D" id="3.30.160.60">
    <property type="entry name" value="Classic Zinc Finger"/>
    <property type="match status" value="5"/>
</dbReference>
<gene>
    <name evidence="10" type="ORF">MS3_05333</name>
</gene>
<accession>A0A094ZS60</accession>
<keyword evidence="7" id="KW-0238">DNA-binding</keyword>
<dbReference type="GO" id="GO:0008270">
    <property type="term" value="F:zinc ion binding"/>
    <property type="evidence" value="ECO:0007669"/>
    <property type="project" value="UniProtKB-KW"/>
</dbReference>
<dbReference type="FunFam" id="3.30.160.60:FF:000325">
    <property type="entry name" value="ZFP90 zinc finger protein"/>
    <property type="match status" value="1"/>
</dbReference>
<dbReference type="PROSITE" id="PS00028">
    <property type="entry name" value="ZINC_FINGER_C2H2_1"/>
    <property type="match status" value="2"/>
</dbReference>
<keyword evidence="8" id="KW-0804">Transcription</keyword>
<evidence type="ECO:0000256" key="6">
    <source>
        <dbReference type="ARBA" id="ARBA00023015"/>
    </source>
</evidence>
<dbReference type="SMART" id="SM00355">
    <property type="entry name" value="ZnF_C2H2"/>
    <property type="match status" value="7"/>
</dbReference>
<keyword evidence="5" id="KW-0862">Zinc</keyword>
<dbReference type="PANTHER" id="PTHR24379:SF121">
    <property type="entry name" value="C2H2-TYPE DOMAIN-CONTAINING PROTEIN"/>
    <property type="match status" value="1"/>
</dbReference>
<dbReference type="GO" id="GO:0005634">
    <property type="term" value="C:nucleus"/>
    <property type="evidence" value="ECO:0007669"/>
    <property type="project" value="UniProtKB-SubCell"/>
</dbReference>
<keyword evidence="2" id="KW-0479">Metal-binding</keyword>
<dbReference type="InterPro" id="IPR013087">
    <property type="entry name" value="Znf_C2H2_type"/>
</dbReference>
<dbReference type="PANTHER" id="PTHR24379">
    <property type="entry name" value="KRAB AND ZINC FINGER DOMAIN-CONTAINING"/>
    <property type="match status" value="1"/>
</dbReference>